<evidence type="ECO:0000256" key="1">
    <source>
        <dbReference type="ARBA" id="ARBA00009437"/>
    </source>
</evidence>
<dbReference type="Gene3D" id="3.40.190.290">
    <property type="match status" value="1"/>
</dbReference>
<evidence type="ECO:0000256" key="3">
    <source>
        <dbReference type="ARBA" id="ARBA00023125"/>
    </source>
</evidence>
<keyword evidence="4" id="KW-0804">Transcription</keyword>
<dbReference type="InterPro" id="IPR000847">
    <property type="entry name" value="LysR_HTH_N"/>
</dbReference>
<name>A0A4Q4L5H8_9PSED</name>
<dbReference type="CDD" id="cd08422">
    <property type="entry name" value="PBP2_CrgA_like"/>
    <property type="match status" value="1"/>
</dbReference>
<dbReference type="InterPro" id="IPR036390">
    <property type="entry name" value="WH_DNA-bd_sf"/>
</dbReference>
<dbReference type="InterPro" id="IPR005119">
    <property type="entry name" value="LysR_subst-bd"/>
</dbReference>
<reference evidence="6 7" key="1">
    <citation type="submission" date="2019-02" db="EMBL/GenBank/DDBJ databases">
        <title>Genome of Pseudomonas korensis isolated from heavy metal contaminated environment.</title>
        <authorList>
            <person name="Ayangbenro A.S."/>
            <person name="Babalola O."/>
        </authorList>
    </citation>
    <scope>NUCLEOTIDE SEQUENCE [LARGE SCALE GENOMIC DNA]</scope>
    <source>
        <strain evidence="6 7">AB36</strain>
    </source>
</reference>
<evidence type="ECO:0000256" key="4">
    <source>
        <dbReference type="ARBA" id="ARBA00023163"/>
    </source>
</evidence>
<dbReference type="PROSITE" id="PS50931">
    <property type="entry name" value="HTH_LYSR"/>
    <property type="match status" value="1"/>
</dbReference>
<dbReference type="InterPro" id="IPR036388">
    <property type="entry name" value="WH-like_DNA-bd_sf"/>
</dbReference>
<dbReference type="Gene3D" id="1.10.10.10">
    <property type="entry name" value="Winged helix-like DNA-binding domain superfamily/Winged helix DNA-binding domain"/>
    <property type="match status" value="1"/>
</dbReference>
<dbReference type="EMBL" id="SEUB01000004">
    <property type="protein sequence ID" value="RYM41738.1"/>
    <property type="molecule type" value="Genomic_DNA"/>
</dbReference>
<dbReference type="RefSeq" id="WP_039762185.1">
    <property type="nucleotide sequence ID" value="NZ_JAVDVD010000020.1"/>
</dbReference>
<organism evidence="6 7">
    <name type="scientific">Pseudomonas koreensis</name>
    <dbReference type="NCBI Taxonomy" id="198620"/>
    <lineage>
        <taxon>Bacteria</taxon>
        <taxon>Pseudomonadati</taxon>
        <taxon>Pseudomonadota</taxon>
        <taxon>Gammaproteobacteria</taxon>
        <taxon>Pseudomonadales</taxon>
        <taxon>Pseudomonadaceae</taxon>
        <taxon>Pseudomonas</taxon>
    </lineage>
</organism>
<dbReference type="AlphaFoldDB" id="A0A4Q4L5H8"/>
<dbReference type="PANTHER" id="PTHR30537:SF5">
    <property type="entry name" value="HTH-TYPE TRANSCRIPTIONAL ACTIVATOR TTDR-RELATED"/>
    <property type="match status" value="1"/>
</dbReference>
<keyword evidence="2" id="KW-0805">Transcription regulation</keyword>
<dbReference type="SUPFAM" id="SSF46785">
    <property type="entry name" value="Winged helix' DNA-binding domain"/>
    <property type="match status" value="1"/>
</dbReference>
<comment type="similarity">
    <text evidence="1">Belongs to the LysR transcriptional regulatory family.</text>
</comment>
<feature type="domain" description="HTH lysR-type" evidence="5">
    <location>
        <begin position="1"/>
        <end position="58"/>
    </location>
</feature>
<dbReference type="Proteomes" id="UP000291107">
    <property type="component" value="Unassembled WGS sequence"/>
</dbReference>
<evidence type="ECO:0000259" key="5">
    <source>
        <dbReference type="PROSITE" id="PS50931"/>
    </source>
</evidence>
<sequence>MNLNALIDFLLVASNEGLGKASRASGISKATLSRRIADLEEQLGVRLIERSARGLKLTEAGELLMSRTEAPLSEVAEALTAAREGLSTPRGRLRIAAPVLFSQLAMGRIGAEFCAAYPQIELEVIAEDRRVDLVEEQFDVAIRINPSPDSSLVGRCFARDRLVVVAAPDVAKPAPGKVGLVAAIVMPSFEPTQWRLDDGQLILQPNPTLRLSSFLMIRDAAIAGAGAALLPHSIAQASLTRGELTQWGTITGVEPELWVLHTSRRLAAPKVRAFVDFICARFPDKALLLNA</sequence>
<dbReference type="SUPFAM" id="SSF53850">
    <property type="entry name" value="Periplasmic binding protein-like II"/>
    <property type="match status" value="1"/>
</dbReference>
<gene>
    <name evidence="6" type="ORF">EVS84_11220</name>
</gene>
<dbReference type="FunFam" id="1.10.10.10:FF:000001">
    <property type="entry name" value="LysR family transcriptional regulator"/>
    <property type="match status" value="1"/>
</dbReference>
<protein>
    <submittedName>
        <fullName evidence="6">LysR family transcriptional regulator</fullName>
    </submittedName>
</protein>
<dbReference type="GO" id="GO:0003677">
    <property type="term" value="F:DNA binding"/>
    <property type="evidence" value="ECO:0007669"/>
    <property type="project" value="UniProtKB-KW"/>
</dbReference>
<dbReference type="GO" id="GO:0003700">
    <property type="term" value="F:DNA-binding transcription factor activity"/>
    <property type="evidence" value="ECO:0007669"/>
    <property type="project" value="InterPro"/>
</dbReference>
<dbReference type="Pfam" id="PF03466">
    <property type="entry name" value="LysR_substrate"/>
    <property type="match status" value="1"/>
</dbReference>
<proteinExistence type="inferred from homology"/>
<evidence type="ECO:0000313" key="6">
    <source>
        <dbReference type="EMBL" id="RYM41738.1"/>
    </source>
</evidence>
<dbReference type="PANTHER" id="PTHR30537">
    <property type="entry name" value="HTH-TYPE TRANSCRIPTIONAL REGULATOR"/>
    <property type="match status" value="1"/>
</dbReference>
<comment type="caution">
    <text evidence="6">The sequence shown here is derived from an EMBL/GenBank/DDBJ whole genome shotgun (WGS) entry which is preliminary data.</text>
</comment>
<accession>A0A4Q4L5H8</accession>
<evidence type="ECO:0000256" key="2">
    <source>
        <dbReference type="ARBA" id="ARBA00023015"/>
    </source>
</evidence>
<dbReference type="Pfam" id="PF00126">
    <property type="entry name" value="HTH_1"/>
    <property type="match status" value="1"/>
</dbReference>
<keyword evidence="3" id="KW-0238">DNA-binding</keyword>
<dbReference type="InterPro" id="IPR058163">
    <property type="entry name" value="LysR-type_TF_proteobact-type"/>
</dbReference>
<evidence type="ECO:0000313" key="7">
    <source>
        <dbReference type="Proteomes" id="UP000291107"/>
    </source>
</evidence>